<gene>
    <name evidence="1" type="ORF">CFBP5477_007660</name>
</gene>
<organism evidence="1 2">
    <name type="scientific">Agrobacterium larrymoorei</name>
    <dbReference type="NCBI Taxonomy" id="160699"/>
    <lineage>
        <taxon>Bacteria</taxon>
        <taxon>Pseudomonadati</taxon>
        <taxon>Pseudomonadota</taxon>
        <taxon>Alphaproteobacteria</taxon>
        <taxon>Hyphomicrobiales</taxon>
        <taxon>Rhizobiaceae</taxon>
        <taxon>Rhizobium/Agrobacterium group</taxon>
        <taxon>Agrobacterium</taxon>
    </lineage>
</organism>
<evidence type="ECO:0000313" key="1">
    <source>
        <dbReference type="EMBL" id="WHA39733.1"/>
    </source>
</evidence>
<sequence>MNLDIVPHAIPDFQASDVLQIRHTVKRLELPEEFGAETTLQIGKVARYCTAMPATVASQVNLARESLGLPALVELILPGGKPVWLAGEKAQGPVRLIAGELVDGVHSAYFVGELLTRVRNTPEEVAAAIGAVGGQVLPIPELMF</sequence>
<dbReference type="RefSeq" id="WP_137394300.1">
    <property type="nucleotide sequence ID" value="NZ_CP124733.1"/>
</dbReference>
<reference evidence="1" key="1">
    <citation type="submission" date="2023-05" db="EMBL/GenBank/DDBJ databases">
        <title>Complete genome sequence of Agrobacterium larrymoorei CFBP5477.</title>
        <authorList>
            <person name="Yen H.-C."/>
            <person name="Chou L."/>
            <person name="Lin Y.-C."/>
            <person name="Lai E.-M."/>
            <person name="Kuo C.-H."/>
        </authorList>
    </citation>
    <scope>NUCLEOTIDE SEQUENCE</scope>
    <source>
        <strain evidence="1">CFBP5477</strain>
    </source>
</reference>
<name>A0AAF0KCD1_9HYPH</name>
<dbReference type="AlphaFoldDB" id="A0AAF0KCD1"/>
<accession>A0AAF0KCD1</accession>
<proteinExistence type="predicted"/>
<dbReference type="Proteomes" id="UP000298664">
    <property type="component" value="Chromosome Circular"/>
</dbReference>
<dbReference type="EMBL" id="CP124733">
    <property type="protein sequence ID" value="WHA39733.1"/>
    <property type="molecule type" value="Genomic_DNA"/>
</dbReference>
<evidence type="ECO:0000313" key="2">
    <source>
        <dbReference type="Proteomes" id="UP000298664"/>
    </source>
</evidence>
<protein>
    <submittedName>
        <fullName evidence="1">Uncharacterized protein</fullName>
    </submittedName>
</protein>